<dbReference type="SUPFAM" id="SSF47699">
    <property type="entry name" value="Bifunctional inhibitor/lipid-transfer protein/seed storage 2S albumin"/>
    <property type="match status" value="1"/>
</dbReference>
<keyword evidence="4" id="KW-0732">Signal</keyword>
<dbReference type="Gene3D" id="1.10.110.10">
    <property type="entry name" value="Plant lipid-transfer and hydrophobic proteins"/>
    <property type="match status" value="1"/>
</dbReference>
<dbReference type="EMBL" id="BAABME010028433">
    <property type="protein sequence ID" value="GAA0179199.1"/>
    <property type="molecule type" value="Genomic_DNA"/>
</dbReference>
<dbReference type="Pfam" id="PF00234">
    <property type="entry name" value="Tryp_alpha_amyl"/>
    <property type="match status" value="1"/>
</dbReference>
<protein>
    <recommendedName>
        <fullName evidence="5">Bifunctional inhibitor/plant lipid transfer protein/seed storage helical domain-containing protein</fullName>
    </recommendedName>
</protein>
<evidence type="ECO:0000256" key="2">
    <source>
        <dbReference type="ARBA" id="ARBA00022761"/>
    </source>
</evidence>
<dbReference type="AlphaFoldDB" id="A0AAV3PPC5"/>
<accession>A0AAV3PPC5</accession>
<evidence type="ECO:0000256" key="4">
    <source>
        <dbReference type="SAM" id="SignalP"/>
    </source>
</evidence>
<organism evidence="6 8">
    <name type="scientific">Lithospermum erythrorhizon</name>
    <name type="common">Purple gromwell</name>
    <name type="synonym">Lithospermum officinale var. erythrorhizon</name>
    <dbReference type="NCBI Taxonomy" id="34254"/>
    <lineage>
        <taxon>Eukaryota</taxon>
        <taxon>Viridiplantae</taxon>
        <taxon>Streptophyta</taxon>
        <taxon>Embryophyta</taxon>
        <taxon>Tracheophyta</taxon>
        <taxon>Spermatophyta</taxon>
        <taxon>Magnoliopsida</taxon>
        <taxon>eudicotyledons</taxon>
        <taxon>Gunneridae</taxon>
        <taxon>Pentapetalae</taxon>
        <taxon>asterids</taxon>
        <taxon>lamiids</taxon>
        <taxon>Boraginales</taxon>
        <taxon>Boraginaceae</taxon>
        <taxon>Boraginoideae</taxon>
        <taxon>Lithospermeae</taxon>
        <taxon>Lithospermum</taxon>
    </lineage>
</organism>
<dbReference type="PANTHER" id="PTHR35496">
    <property type="entry name" value="2S SEED STORAGE PROTEIN 1-RELATED"/>
    <property type="match status" value="1"/>
</dbReference>
<reference evidence="6 8" key="1">
    <citation type="submission" date="2024-01" db="EMBL/GenBank/DDBJ databases">
        <title>The complete chloroplast genome sequence of Lithospermum erythrorhizon: insights into the phylogenetic relationship among Boraginaceae species and the maternal lineages of purple gromwells.</title>
        <authorList>
            <person name="Okada T."/>
            <person name="Watanabe K."/>
        </authorList>
    </citation>
    <scope>NUCLEOTIDE SEQUENCE [LARGE SCALE GENOMIC DNA]</scope>
</reference>
<dbReference type="SMART" id="SM00499">
    <property type="entry name" value="AAI"/>
    <property type="match status" value="1"/>
</dbReference>
<feature type="signal peptide" evidence="4">
    <location>
        <begin position="1"/>
        <end position="21"/>
    </location>
</feature>
<name>A0AAV3PPC5_LITER</name>
<dbReference type="PANTHER" id="PTHR35496:SF4">
    <property type="entry name" value="2S SULFUR-RICH SEED STORAGE PROTEIN 2-LIKE"/>
    <property type="match status" value="1"/>
</dbReference>
<evidence type="ECO:0000259" key="5">
    <source>
        <dbReference type="SMART" id="SM00499"/>
    </source>
</evidence>
<keyword evidence="3" id="KW-0708">Seed storage protein</keyword>
<evidence type="ECO:0000256" key="1">
    <source>
        <dbReference type="ARBA" id="ARBA00008262"/>
    </source>
</evidence>
<dbReference type="InterPro" id="IPR000617">
    <property type="entry name" value="Napin/2SS/CON"/>
</dbReference>
<feature type="chain" id="PRO_5044714417" description="Bifunctional inhibitor/plant lipid transfer protein/seed storage helical domain-containing protein" evidence="4">
    <location>
        <begin position="22"/>
        <end position="173"/>
    </location>
</feature>
<dbReference type="Proteomes" id="UP001454036">
    <property type="component" value="Unassembled WGS sequence"/>
</dbReference>
<proteinExistence type="inferred from homology"/>
<keyword evidence="8" id="KW-1185">Reference proteome</keyword>
<comment type="caution">
    <text evidence="6">The sequence shown here is derived from an EMBL/GenBank/DDBJ whole genome shotgun (WGS) entry which is preliminary data.</text>
</comment>
<evidence type="ECO:0000313" key="8">
    <source>
        <dbReference type="Proteomes" id="UP001454036"/>
    </source>
</evidence>
<dbReference type="InterPro" id="IPR016140">
    <property type="entry name" value="Bifunc_inhib/LTP/seed_store"/>
</dbReference>
<dbReference type="EMBL" id="BAABME010002206">
    <property type="protein sequence ID" value="GAA0153577.1"/>
    <property type="molecule type" value="Genomic_DNA"/>
</dbReference>
<feature type="domain" description="Bifunctional inhibitor/plant lipid transfer protein/seed storage helical" evidence="5">
    <location>
        <begin position="45"/>
        <end position="169"/>
    </location>
</feature>
<evidence type="ECO:0000256" key="3">
    <source>
        <dbReference type="ARBA" id="ARBA00023129"/>
    </source>
</evidence>
<gene>
    <name evidence="6" type="ORF">LIER_11780</name>
    <name evidence="7" type="ORF">LIER_42207</name>
</gene>
<dbReference type="GO" id="GO:0045735">
    <property type="term" value="F:nutrient reservoir activity"/>
    <property type="evidence" value="ECO:0007669"/>
    <property type="project" value="UniProtKB-KW"/>
</dbReference>
<evidence type="ECO:0000313" key="6">
    <source>
        <dbReference type="EMBL" id="GAA0153577.1"/>
    </source>
</evidence>
<evidence type="ECO:0000313" key="7">
    <source>
        <dbReference type="EMBL" id="GAA0179199.1"/>
    </source>
</evidence>
<sequence length="173" mass="20479">MASKLTVFAALFVCFLVVADASLRLTTTVVEDQENPQQRRQSQQCQQQVQRQRIRNCQDYIVQQQRESSGRWDDDNDLEFEDEMNPQIRGQGQEYLDQCCQELEQIDRQCRCQALQEIARQAQQEQQQQGGRWRGQQQEGRYRGGQQQRIQQQVRQLPQICRVQVPQQCQQGY</sequence>
<comment type="similarity">
    <text evidence="1">Belongs to the 2S seed storage albumins family.</text>
</comment>
<dbReference type="InterPro" id="IPR036312">
    <property type="entry name" value="Bifun_inhib/LTP/seed_sf"/>
</dbReference>
<keyword evidence="2" id="KW-0758">Storage protein</keyword>